<dbReference type="EMBL" id="CAJNOU010000691">
    <property type="protein sequence ID" value="CAF1066470.1"/>
    <property type="molecule type" value="Genomic_DNA"/>
</dbReference>
<sequence>MNTIVSSIINEFKLNDSQITNIYNYGSWVYGTNHEKSDRDFLFIMKIENETQRTYLKFQKDFDYFHSFKLHRSNNCDITIHTCENFELLLEKNYMLAVECIFYPNEFILRNNIDYKTIYLTKYYNPLRLKQVVFYENYSSLKYIIDNDEDDSNYFPLKSNSNSTINQLLCDAIHTTTIDEDRILKYLFHGLRYLDIGEQLIRTKSIYDFKRVSYVLFQLKKIFINNMKNIDFVIDYLKTKSDEYKKMINELVSTNTIDGTFKVHITVDNHNIEKFLNICKINNLKAIYIHLNDDDDSIKQLTTSSYHVGTYSDIVEQINTLIDNIFNDFDIQRLKIKSLGSNNGVPENDIDKLLFWDKKSNYFEFHYKIFIGSTNKLDKLKNLCRKQNLHLAYNTFEKPSINKIYYTVTMRLFNVGKRNAFITNDYIVEYLTENDFTPLKVEHHFVVYDSNIDLDHKWSIVTSDSLRTNSTVTRTSPRYRIGCKNRKVPQRSTE</sequence>
<dbReference type="OrthoDB" id="19320at2759"/>
<evidence type="ECO:0000313" key="5">
    <source>
        <dbReference type="Proteomes" id="UP000663882"/>
    </source>
</evidence>
<accession>A0A814HRP2</accession>
<dbReference type="InterPro" id="IPR043519">
    <property type="entry name" value="NT_sf"/>
</dbReference>
<dbReference type="SUPFAM" id="SSF81301">
    <property type="entry name" value="Nucleotidyltransferase"/>
    <property type="match status" value="1"/>
</dbReference>
<evidence type="ECO:0000313" key="2">
    <source>
        <dbReference type="EMBL" id="CAF1013253.1"/>
    </source>
</evidence>
<dbReference type="Gene3D" id="3.30.460.10">
    <property type="entry name" value="Beta Polymerase, domain 2"/>
    <property type="match status" value="1"/>
</dbReference>
<organism evidence="2 5">
    <name type="scientific">Rotaria sordida</name>
    <dbReference type="NCBI Taxonomy" id="392033"/>
    <lineage>
        <taxon>Eukaryota</taxon>
        <taxon>Metazoa</taxon>
        <taxon>Spiralia</taxon>
        <taxon>Gnathifera</taxon>
        <taxon>Rotifera</taxon>
        <taxon>Eurotatoria</taxon>
        <taxon>Bdelloidea</taxon>
        <taxon>Philodinida</taxon>
        <taxon>Philodinidae</taxon>
        <taxon>Rotaria</taxon>
    </lineage>
</organism>
<reference evidence="2" key="1">
    <citation type="submission" date="2021-02" db="EMBL/GenBank/DDBJ databases">
        <authorList>
            <person name="Nowell W R."/>
        </authorList>
    </citation>
    <scope>NUCLEOTIDE SEQUENCE</scope>
</reference>
<evidence type="ECO:0000313" key="3">
    <source>
        <dbReference type="EMBL" id="CAF1066470.1"/>
    </source>
</evidence>
<gene>
    <name evidence="4" type="ORF">FNK824_LOCUS20387</name>
    <name evidence="2" type="ORF">RFH988_LOCUS14796</name>
    <name evidence="3" type="ORF">SEV965_LOCUS14124</name>
</gene>
<dbReference type="AlphaFoldDB" id="A0A814HRP2"/>
<dbReference type="EMBL" id="CAJNOO010000696">
    <property type="protein sequence ID" value="CAF1013253.1"/>
    <property type="molecule type" value="Genomic_DNA"/>
</dbReference>
<dbReference type="Pfam" id="PF01909">
    <property type="entry name" value="NTP_transf_2"/>
    <property type="match status" value="1"/>
</dbReference>
<evidence type="ECO:0000313" key="4">
    <source>
        <dbReference type="EMBL" id="CAF3897424.1"/>
    </source>
</evidence>
<dbReference type="Proteomes" id="UP000663882">
    <property type="component" value="Unassembled WGS sequence"/>
</dbReference>
<name>A0A814HRP2_9BILA</name>
<dbReference type="EMBL" id="CAJOBE010003730">
    <property type="protein sequence ID" value="CAF3897424.1"/>
    <property type="molecule type" value="Genomic_DNA"/>
</dbReference>
<proteinExistence type="predicted"/>
<dbReference type="GO" id="GO:0016779">
    <property type="term" value="F:nucleotidyltransferase activity"/>
    <property type="evidence" value="ECO:0007669"/>
    <property type="project" value="InterPro"/>
</dbReference>
<feature type="domain" description="Polymerase nucleotidyl transferase" evidence="1">
    <location>
        <begin position="7"/>
        <end position="66"/>
    </location>
</feature>
<protein>
    <recommendedName>
        <fullName evidence="1">Polymerase nucleotidyl transferase domain-containing protein</fullName>
    </recommendedName>
</protein>
<evidence type="ECO:0000259" key="1">
    <source>
        <dbReference type="Pfam" id="PF01909"/>
    </source>
</evidence>
<comment type="caution">
    <text evidence="2">The sequence shown here is derived from an EMBL/GenBank/DDBJ whole genome shotgun (WGS) entry which is preliminary data.</text>
</comment>
<dbReference type="Proteomes" id="UP000663889">
    <property type="component" value="Unassembled WGS sequence"/>
</dbReference>
<dbReference type="Proteomes" id="UP000663874">
    <property type="component" value="Unassembled WGS sequence"/>
</dbReference>
<dbReference type="InterPro" id="IPR002934">
    <property type="entry name" value="Polymerase_NTP_transf_dom"/>
</dbReference>